<dbReference type="Proteomes" id="UP001056120">
    <property type="component" value="Linkage Group LG08"/>
</dbReference>
<evidence type="ECO:0000313" key="1">
    <source>
        <dbReference type="EMBL" id="KAI3808962.1"/>
    </source>
</evidence>
<gene>
    <name evidence="1" type="ORF">L1987_24925</name>
</gene>
<evidence type="ECO:0000313" key="2">
    <source>
        <dbReference type="Proteomes" id="UP001056120"/>
    </source>
</evidence>
<comment type="caution">
    <text evidence="1">The sequence shown here is derived from an EMBL/GenBank/DDBJ whole genome shotgun (WGS) entry which is preliminary data.</text>
</comment>
<accession>A0ACB9IPG2</accession>
<sequence>MIDRNIYKQIQVLDLLTKGVTEHFIIMTSKMNSKPRYVRCPRCLNVLAEPTEVPVYKCGGCGTTLQAKKRNNSSTVDTPSPRPDDDSSGKRKVDQVFGDQEAGSSSKQQLLPNVTDESDQNSDHDDLHRLNKDQVAANKAKNDSLDAPSRGVEEYSSGKQKIKQLFDDHEASSSSNQQPLVHSIRNDPCSSTELSGHEDPESSPEATGHNRIHQEQEQNLKQDQDHYQDAAVKQENTTVDATSVGIEHSSGKQKIKIKQFSDDNETSYSLDHQLVVNSINDLDQNSDHNEPSYHEEPDSSPEASIDNRIDDDYNDDYDQVFLSCRHESEFEESGSEFEEAFASTRPVRVSDSNSKSSFKSLIAEKLLDTRQKKPVDLDEDDADLHHLRRFDRISSVETTETARFGGKSYYEYEGSVSSFDGNDIQNPRKYRIDAIGDEHVDSGNGHRFNRRNPIHPSSRRFGKDVQRSTDARSIYGLNPKHRENPKTERIELLRMVRELQNQLERTNISNPQHIPLFNNHVLNNPGRYGQRMAFSGEATAVNRRLESLDGSTYHHCCPRDRPFSAQLPRSQVCCNGPHYRPITYYSPRISGLSSPIHNHSESAFSAPDGYIHRNNDVTKPFHSPKKKLYVRPIAGGSPWIACYRCSKLLELPQSVFVLHKRYHSLKCGACLKELNGPWARPVSCSDRSFQKSYSTETDRNGSWELGEERRKATMSRDPSGSTQPSSSKVLDRRQMTSEGKVWPRLNGSPLHQLMGYASPSKVIRS</sequence>
<name>A0ACB9IPG2_9ASTR</name>
<organism evidence="1 2">
    <name type="scientific">Smallanthus sonchifolius</name>
    <dbReference type="NCBI Taxonomy" id="185202"/>
    <lineage>
        <taxon>Eukaryota</taxon>
        <taxon>Viridiplantae</taxon>
        <taxon>Streptophyta</taxon>
        <taxon>Embryophyta</taxon>
        <taxon>Tracheophyta</taxon>
        <taxon>Spermatophyta</taxon>
        <taxon>Magnoliopsida</taxon>
        <taxon>eudicotyledons</taxon>
        <taxon>Gunneridae</taxon>
        <taxon>Pentapetalae</taxon>
        <taxon>asterids</taxon>
        <taxon>campanulids</taxon>
        <taxon>Asterales</taxon>
        <taxon>Asteraceae</taxon>
        <taxon>Asteroideae</taxon>
        <taxon>Heliantheae alliance</taxon>
        <taxon>Millerieae</taxon>
        <taxon>Smallanthus</taxon>
    </lineage>
</organism>
<proteinExistence type="predicted"/>
<reference evidence="2" key="1">
    <citation type="journal article" date="2022" name="Mol. Ecol. Resour.">
        <title>The genomes of chicory, endive, great burdock and yacon provide insights into Asteraceae palaeo-polyploidization history and plant inulin production.</title>
        <authorList>
            <person name="Fan W."/>
            <person name="Wang S."/>
            <person name="Wang H."/>
            <person name="Wang A."/>
            <person name="Jiang F."/>
            <person name="Liu H."/>
            <person name="Zhao H."/>
            <person name="Xu D."/>
            <person name="Zhang Y."/>
        </authorList>
    </citation>
    <scope>NUCLEOTIDE SEQUENCE [LARGE SCALE GENOMIC DNA]</scope>
    <source>
        <strain evidence="2">cv. Yunnan</strain>
    </source>
</reference>
<protein>
    <submittedName>
        <fullName evidence="1">Uncharacterized protein</fullName>
    </submittedName>
</protein>
<dbReference type="EMBL" id="CM042025">
    <property type="protein sequence ID" value="KAI3808962.1"/>
    <property type="molecule type" value="Genomic_DNA"/>
</dbReference>
<reference evidence="1 2" key="2">
    <citation type="journal article" date="2022" name="Mol. Ecol. Resour.">
        <title>The genomes of chicory, endive, great burdock and yacon provide insights into Asteraceae paleo-polyploidization history and plant inulin production.</title>
        <authorList>
            <person name="Fan W."/>
            <person name="Wang S."/>
            <person name="Wang H."/>
            <person name="Wang A."/>
            <person name="Jiang F."/>
            <person name="Liu H."/>
            <person name="Zhao H."/>
            <person name="Xu D."/>
            <person name="Zhang Y."/>
        </authorList>
    </citation>
    <scope>NUCLEOTIDE SEQUENCE [LARGE SCALE GENOMIC DNA]</scope>
    <source>
        <strain evidence="2">cv. Yunnan</strain>
        <tissue evidence="1">Leaves</tissue>
    </source>
</reference>
<keyword evidence="2" id="KW-1185">Reference proteome</keyword>